<comment type="caution">
    <text evidence="1">The sequence shown here is derived from an EMBL/GenBank/DDBJ whole genome shotgun (WGS) entry which is preliminary data.</text>
</comment>
<dbReference type="InterPro" id="IPR021109">
    <property type="entry name" value="Peptidase_aspartic_dom_sf"/>
</dbReference>
<dbReference type="Gramene" id="rna40402">
    <property type="protein sequence ID" value="RHN45972.1"/>
    <property type="gene ID" value="gene40402"/>
</dbReference>
<dbReference type="AlphaFoldDB" id="A0A396GY01"/>
<accession>A0A396GY01</accession>
<protein>
    <submittedName>
        <fullName evidence="1">Uncharacterized protein</fullName>
    </submittedName>
</protein>
<organism evidence="1">
    <name type="scientific">Medicago truncatula</name>
    <name type="common">Barrel medic</name>
    <name type="synonym">Medicago tribuloides</name>
    <dbReference type="NCBI Taxonomy" id="3880"/>
    <lineage>
        <taxon>Eukaryota</taxon>
        <taxon>Viridiplantae</taxon>
        <taxon>Streptophyta</taxon>
        <taxon>Embryophyta</taxon>
        <taxon>Tracheophyta</taxon>
        <taxon>Spermatophyta</taxon>
        <taxon>Magnoliopsida</taxon>
        <taxon>eudicotyledons</taxon>
        <taxon>Gunneridae</taxon>
        <taxon>Pentapetalae</taxon>
        <taxon>rosids</taxon>
        <taxon>fabids</taxon>
        <taxon>Fabales</taxon>
        <taxon>Fabaceae</taxon>
        <taxon>Papilionoideae</taxon>
        <taxon>50 kb inversion clade</taxon>
        <taxon>NPAAA clade</taxon>
        <taxon>Hologalegina</taxon>
        <taxon>IRL clade</taxon>
        <taxon>Trifolieae</taxon>
        <taxon>Medicago</taxon>
    </lineage>
</organism>
<dbReference type="EMBL" id="PSQE01000007">
    <property type="protein sequence ID" value="RHN45972.1"/>
    <property type="molecule type" value="Genomic_DNA"/>
</dbReference>
<gene>
    <name evidence="1" type="ORF">MtrunA17_Chr7g0237191</name>
</gene>
<sequence>MWETSMQEKIYAILMPYATVKKIRGLVLRTCFMNVCLADGTTSKHLGMVRVMKINIDGFKFGIDVIVLKVNNAQDCPLILGRSLMVTSKSLLDMELKEVYIRSNGYYQCYKGTNI</sequence>
<name>A0A396GY01_MEDTR</name>
<evidence type="ECO:0000313" key="1">
    <source>
        <dbReference type="EMBL" id="RHN45972.1"/>
    </source>
</evidence>
<reference evidence="1" key="1">
    <citation type="journal article" date="2018" name="Nat. Plants">
        <title>Whole-genome landscape of Medicago truncatula symbiotic genes.</title>
        <authorList>
            <person name="Pecrix Y."/>
            <person name="Gamas P."/>
            <person name="Carrere S."/>
        </authorList>
    </citation>
    <scope>NUCLEOTIDE SEQUENCE</scope>
    <source>
        <tissue evidence="1">Leaves</tissue>
    </source>
</reference>
<dbReference type="Proteomes" id="UP000265566">
    <property type="component" value="Chromosome 7"/>
</dbReference>
<dbReference type="Gene3D" id="2.40.70.10">
    <property type="entry name" value="Acid Proteases"/>
    <property type="match status" value="1"/>
</dbReference>
<proteinExistence type="predicted"/>